<name>A0A261TRA7_9BORD</name>
<protein>
    <submittedName>
        <fullName evidence="9">ABC transporter permease</fullName>
    </submittedName>
</protein>
<sequence>MPDFSVSARPSRLPVLTRAAGRALLHALPTVVGVILLSFFLMQAIPGDAADVIAAESGSATADSMAATRKHFGLDLPMLQQLGNYLHHLLRLDLGLSPRYNTPVVDLIASRIGNTALLMSTALGAALLAGLVLGTVMATFVGRWPDRILSLAALLLYSTPGFWLGLMAIILLSVQLGWLPPGGVGTLGGDAHGLAHVLDVARHLVLPTLALAGFYVAIFARLTRASMLEVSRQDFVRTARAKGLAPLAVTLRHILRNALMPVLTVAGLNFGTLLGGAVVVETVFSWPGLGRLAYESVMARDYVVLMGILILSSLLVIVANIVVDLAQTALDPRVRSR</sequence>
<comment type="caution">
    <text evidence="9">The sequence shown here is derived from an EMBL/GenBank/DDBJ whole genome shotgun (WGS) entry which is preliminary data.</text>
</comment>
<dbReference type="PANTHER" id="PTHR43163">
    <property type="entry name" value="DIPEPTIDE TRANSPORT SYSTEM PERMEASE PROTEIN DPPB-RELATED"/>
    <property type="match status" value="1"/>
</dbReference>
<accession>A0A261TRA7</accession>
<feature type="domain" description="ABC transmembrane type-1" evidence="8">
    <location>
        <begin position="112"/>
        <end position="327"/>
    </location>
</feature>
<evidence type="ECO:0000313" key="10">
    <source>
        <dbReference type="Proteomes" id="UP000216913"/>
    </source>
</evidence>
<dbReference type="GO" id="GO:0005886">
    <property type="term" value="C:plasma membrane"/>
    <property type="evidence" value="ECO:0007669"/>
    <property type="project" value="UniProtKB-SubCell"/>
</dbReference>
<dbReference type="PROSITE" id="PS50928">
    <property type="entry name" value="ABC_TM1"/>
    <property type="match status" value="1"/>
</dbReference>
<feature type="transmembrane region" description="Helical" evidence="7">
    <location>
        <begin position="304"/>
        <end position="326"/>
    </location>
</feature>
<dbReference type="Proteomes" id="UP000216913">
    <property type="component" value="Unassembled WGS sequence"/>
</dbReference>
<keyword evidence="10" id="KW-1185">Reference proteome</keyword>
<keyword evidence="6 7" id="KW-0472">Membrane</keyword>
<evidence type="ECO:0000256" key="5">
    <source>
        <dbReference type="ARBA" id="ARBA00022989"/>
    </source>
</evidence>
<feature type="transmembrane region" description="Helical" evidence="7">
    <location>
        <begin position="116"/>
        <end position="141"/>
    </location>
</feature>
<evidence type="ECO:0000259" key="8">
    <source>
        <dbReference type="PROSITE" id="PS50928"/>
    </source>
</evidence>
<dbReference type="RefSeq" id="WP_094799762.1">
    <property type="nucleotide sequence ID" value="NZ_NEVP01000006.1"/>
</dbReference>
<feature type="transmembrane region" description="Helical" evidence="7">
    <location>
        <begin position="262"/>
        <end position="284"/>
    </location>
</feature>
<dbReference type="PANTHER" id="PTHR43163:SF9">
    <property type="entry name" value="ABC TRANSPORTER PERMEASE PROTEIN"/>
    <property type="match status" value="1"/>
</dbReference>
<dbReference type="Gene3D" id="1.10.3720.10">
    <property type="entry name" value="MetI-like"/>
    <property type="match status" value="1"/>
</dbReference>
<dbReference type="OrthoDB" id="9803623at2"/>
<evidence type="ECO:0000256" key="1">
    <source>
        <dbReference type="ARBA" id="ARBA00004651"/>
    </source>
</evidence>
<comment type="similarity">
    <text evidence="7">Belongs to the binding-protein-dependent transport system permease family.</text>
</comment>
<dbReference type="InterPro" id="IPR035906">
    <property type="entry name" value="MetI-like_sf"/>
</dbReference>
<keyword evidence="4 7" id="KW-0812">Transmembrane</keyword>
<keyword evidence="3" id="KW-1003">Cell membrane</keyword>
<dbReference type="EMBL" id="NEVP01000006">
    <property type="protein sequence ID" value="OZI51807.1"/>
    <property type="molecule type" value="Genomic_DNA"/>
</dbReference>
<keyword evidence="2 7" id="KW-0813">Transport</keyword>
<keyword evidence="5 7" id="KW-1133">Transmembrane helix</keyword>
<dbReference type="AlphaFoldDB" id="A0A261TRA7"/>
<dbReference type="SUPFAM" id="SSF161098">
    <property type="entry name" value="MetI-like"/>
    <property type="match status" value="1"/>
</dbReference>
<feature type="transmembrane region" description="Helical" evidence="7">
    <location>
        <begin position="21"/>
        <end position="42"/>
    </location>
</feature>
<evidence type="ECO:0000256" key="7">
    <source>
        <dbReference type="RuleBase" id="RU363032"/>
    </source>
</evidence>
<proteinExistence type="inferred from homology"/>
<gene>
    <name evidence="9" type="ORF">CAL25_09775</name>
</gene>
<comment type="subcellular location">
    <subcellularLocation>
        <location evidence="1 7">Cell membrane</location>
        <topology evidence="1 7">Multi-pass membrane protein</topology>
    </subcellularLocation>
</comment>
<feature type="transmembrane region" description="Helical" evidence="7">
    <location>
        <begin position="148"/>
        <end position="172"/>
    </location>
</feature>
<evidence type="ECO:0000256" key="3">
    <source>
        <dbReference type="ARBA" id="ARBA00022475"/>
    </source>
</evidence>
<evidence type="ECO:0000256" key="6">
    <source>
        <dbReference type="ARBA" id="ARBA00023136"/>
    </source>
</evidence>
<dbReference type="GO" id="GO:0055085">
    <property type="term" value="P:transmembrane transport"/>
    <property type="evidence" value="ECO:0007669"/>
    <property type="project" value="InterPro"/>
</dbReference>
<reference evidence="9 10" key="1">
    <citation type="submission" date="2017-05" db="EMBL/GenBank/DDBJ databases">
        <title>Complete and WGS of Bordetella genogroups.</title>
        <authorList>
            <person name="Spilker T."/>
            <person name="LiPuma J."/>
        </authorList>
    </citation>
    <scope>NUCLEOTIDE SEQUENCE [LARGE SCALE GENOMIC DNA]</scope>
    <source>
        <strain evidence="9 10">AU10456</strain>
    </source>
</reference>
<evidence type="ECO:0000256" key="4">
    <source>
        <dbReference type="ARBA" id="ARBA00022692"/>
    </source>
</evidence>
<dbReference type="CDD" id="cd06261">
    <property type="entry name" value="TM_PBP2"/>
    <property type="match status" value="1"/>
</dbReference>
<evidence type="ECO:0000313" key="9">
    <source>
        <dbReference type="EMBL" id="OZI51807.1"/>
    </source>
</evidence>
<dbReference type="Pfam" id="PF00528">
    <property type="entry name" value="BPD_transp_1"/>
    <property type="match status" value="1"/>
</dbReference>
<dbReference type="InterPro" id="IPR000515">
    <property type="entry name" value="MetI-like"/>
</dbReference>
<feature type="transmembrane region" description="Helical" evidence="7">
    <location>
        <begin position="204"/>
        <end position="222"/>
    </location>
</feature>
<organism evidence="9 10">
    <name type="scientific">Bordetella genomosp. 5</name>
    <dbReference type="NCBI Taxonomy" id="1395608"/>
    <lineage>
        <taxon>Bacteria</taxon>
        <taxon>Pseudomonadati</taxon>
        <taxon>Pseudomonadota</taxon>
        <taxon>Betaproteobacteria</taxon>
        <taxon>Burkholderiales</taxon>
        <taxon>Alcaligenaceae</taxon>
        <taxon>Bordetella</taxon>
    </lineage>
</organism>
<evidence type="ECO:0000256" key="2">
    <source>
        <dbReference type="ARBA" id="ARBA00022448"/>
    </source>
</evidence>